<organism evidence="5 6">
    <name type="scientific">Devosia soli</name>
    <dbReference type="NCBI Taxonomy" id="361041"/>
    <lineage>
        <taxon>Bacteria</taxon>
        <taxon>Pseudomonadati</taxon>
        <taxon>Pseudomonadota</taxon>
        <taxon>Alphaproteobacteria</taxon>
        <taxon>Hyphomicrobiales</taxon>
        <taxon>Devosiaceae</taxon>
        <taxon>Devosia</taxon>
    </lineage>
</organism>
<dbReference type="InterPro" id="IPR036390">
    <property type="entry name" value="WH_DNA-bd_sf"/>
</dbReference>
<keyword evidence="6" id="KW-1185">Reference proteome</keyword>
<dbReference type="STRING" id="361041.VW35_00275"/>
<keyword evidence="1" id="KW-0805">Transcription regulation</keyword>
<evidence type="ECO:0000256" key="2">
    <source>
        <dbReference type="ARBA" id="ARBA00023125"/>
    </source>
</evidence>
<protein>
    <recommendedName>
        <fullName evidence="4">HTH arsR-type domain-containing protein</fullName>
    </recommendedName>
</protein>
<evidence type="ECO:0000256" key="1">
    <source>
        <dbReference type="ARBA" id="ARBA00023015"/>
    </source>
</evidence>
<proteinExistence type="predicted"/>
<accession>A0A0F5LJV4</accession>
<dbReference type="SMART" id="SM00418">
    <property type="entry name" value="HTH_ARSR"/>
    <property type="match status" value="1"/>
</dbReference>
<dbReference type="PROSITE" id="PS50987">
    <property type="entry name" value="HTH_ARSR_2"/>
    <property type="match status" value="1"/>
</dbReference>
<evidence type="ECO:0000313" key="6">
    <source>
        <dbReference type="Proteomes" id="UP000033514"/>
    </source>
</evidence>
<sequence length="108" mass="12100">MGEIDRVMSALTDPTRRRVLESLRSGPRTVGDIAESQPVSRPAISQHLRVLNEAGLVKFDRVGRQNFYSLDHSGLAELRSYVDSFWVDVLEAFQQAAIIEKAKGRKTS</sequence>
<evidence type="ECO:0000256" key="3">
    <source>
        <dbReference type="ARBA" id="ARBA00023163"/>
    </source>
</evidence>
<dbReference type="GO" id="GO:0003700">
    <property type="term" value="F:DNA-binding transcription factor activity"/>
    <property type="evidence" value="ECO:0007669"/>
    <property type="project" value="InterPro"/>
</dbReference>
<dbReference type="PATRIC" id="fig|361041.3.peg.58"/>
<dbReference type="OrthoDB" id="9790747at2"/>
<dbReference type="SUPFAM" id="SSF46785">
    <property type="entry name" value="Winged helix' DNA-binding domain"/>
    <property type="match status" value="1"/>
</dbReference>
<dbReference type="InterPro" id="IPR036388">
    <property type="entry name" value="WH-like_DNA-bd_sf"/>
</dbReference>
<evidence type="ECO:0000313" key="5">
    <source>
        <dbReference type="EMBL" id="KKB82560.1"/>
    </source>
</evidence>
<dbReference type="Proteomes" id="UP000033514">
    <property type="component" value="Unassembled WGS sequence"/>
</dbReference>
<dbReference type="PANTHER" id="PTHR33154:SF33">
    <property type="entry name" value="TRANSCRIPTIONAL REPRESSOR SDPR"/>
    <property type="match status" value="1"/>
</dbReference>
<dbReference type="InterPro" id="IPR001845">
    <property type="entry name" value="HTH_ArsR_DNA-bd_dom"/>
</dbReference>
<dbReference type="InterPro" id="IPR011991">
    <property type="entry name" value="ArsR-like_HTH"/>
</dbReference>
<dbReference type="NCBIfam" id="NF033788">
    <property type="entry name" value="HTH_metalloreg"/>
    <property type="match status" value="1"/>
</dbReference>
<reference evidence="5 6" key="1">
    <citation type="submission" date="2015-03" db="EMBL/GenBank/DDBJ databases">
        <authorList>
            <person name="Hassan Y.I."/>
            <person name="Lepp D."/>
            <person name="Zhou T."/>
        </authorList>
    </citation>
    <scope>NUCLEOTIDE SEQUENCE [LARGE SCALE GENOMIC DNA]</scope>
    <source>
        <strain evidence="5 6">GH2-10</strain>
    </source>
</reference>
<feature type="domain" description="HTH arsR-type" evidence="4">
    <location>
        <begin position="1"/>
        <end position="97"/>
    </location>
</feature>
<dbReference type="PANTHER" id="PTHR33154">
    <property type="entry name" value="TRANSCRIPTIONAL REGULATOR, ARSR FAMILY"/>
    <property type="match status" value="1"/>
</dbReference>
<dbReference type="GO" id="GO:0003677">
    <property type="term" value="F:DNA binding"/>
    <property type="evidence" value="ECO:0007669"/>
    <property type="project" value="UniProtKB-KW"/>
</dbReference>
<dbReference type="CDD" id="cd00090">
    <property type="entry name" value="HTH_ARSR"/>
    <property type="match status" value="1"/>
</dbReference>
<gene>
    <name evidence="5" type="ORF">VW35_00275</name>
</gene>
<dbReference type="Pfam" id="PF01022">
    <property type="entry name" value="HTH_5"/>
    <property type="match status" value="1"/>
</dbReference>
<dbReference type="EMBL" id="LAJG01000001">
    <property type="protein sequence ID" value="KKB82560.1"/>
    <property type="molecule type" value="Genomic_DNA"/>
</dbReference>
<dbReference type="InterPro" id="IPR051081">
    <property type="entry name" value="HTH_MetalResp_TranReg"/>
</dbReference>
<keyword evidence="3" id="KW-0804">Transcription</keyword>
<name>A0A0F5LJV4_9HYPH</name>
<dbReference type="Gene3D" id="1.10.10.10">
    <property type="entry name" value="Winged helix-like DNA-binding domain superfamily/Winged helix DNA-binding domain"/>
    <property type="match status" value="1"/>
</dbReference>
<dbReference type="PRINTS" id="PR00778">
    <property type="entry name" value="HTHARSR"/>
</dbReference>
<dbReference type="AlphaFoldDB" id="A0A0F5LJV4"/>
<keyword evidence="2" id="KW-0238">DNA-binding</keyword>
<evidence type="ECO:0000259" key="4">
    <source>
        <dbReference type="PROSITE" id="PS50987"/>
    </source>
</evidence>
<comment type="caution">
    <text evidence="5">The sequence shown here is derived from an EMBL/GenBank/DDBJ whole genome shotgun (WGS) entry which is preliminary data.</text>
</comment>